<gene>
    <name evidence="1" type="ORF">ELH03_23785</name>
</gene>
<geneLocation type="plasmid" evidence="1">
    <name>pSM51_Rh01</name>
</geneLocation>
<evidence type="ECO:0000313" key="1">
    <source>
        <dbReference type="EMBL" id="TBE61997.1"/>
    </source>
</evidence>
<comment type="caution">
    <text evidence="1">The sequence shown here is derived from an EMBL/GenBank/DDBJ whole genome shotgun (WGS) entry which is preliminary data.</text>
</comment>
<dbReference type="Proteomes" id="UP000291302">
    <property type="component" value="Unassembled WGS sequence"/>
</dbReference>
<reference evidence="1 2" key="1">
    <citation type="submission" date="2019-02" db="EMBL/GenBank/DDBJ databases">
        <title>The genomic architecture of introgression among sibling species of bacteria.</title>
        <authorList>
            <person name="Cavassim M.I.A."/>
            <person name="Moeskjaer S."/>
            <person name="Moslemi C."/>
            <person name="Fields B."/>
            <person name="Bachmann A."/>
            <person name="Vilhjalmsson B."/>
            <person name="Schierup M.H."/>
            <person name="Young J.P.W."/>
            <person name="Andersen S.U."/>
        </authorList>
    </citation>
    <scope>NUCLEOTIDE SEQUENCE [LARGE SCALE GENOMIC DNA]</scope>
    <source>
        <strain evidence="1 2">SM51</strain>
        <plasmid evidence="1">pSM51_Rh01</plasmid>
    </source>
</reference>
<dbReference type="EMBL" id="SILG01000002">
    <property type="protein sequence ID" value="TBE61997.1"/>
    <property type="molecule type" value="Genomic_DNA"/>
</dbReference>
<sequence length="79" mass="8931">MLLSQSEPTDLTEFQQPPTRLPVLPIRANFDYTLVHRICWLVRRSFLREKGASKCEFAAISRISSSHPLCAVGQRGVFG</sequence>
<evidence type="ECO:0000313" key="2">
    <source>
        <dbReference type="Proteomes" id="UP000291302"/>
    </source>
</evidence>
<accession>A0ABY1XLX2</accession>
<keyword evidence="1" id="KW-0614">Plasmid</keyword>
<proteinExistence type="predicted"/>
<keyword evidence="2" id="KW-1185">Reference proteome</keyword>
<protein>
    <submittedName>
        <fullName evidence="1">Uncharacterized protein</fullName>
    </submittedName>
</protein>
<organism evidence="1 2">
    <name type="scientific">Rhizobium beringeri</name>
    <dbReference type="NCBI Taxonomy" id="3019934"/>
    <lineage>
        <taxon>Bacteria</taxon>
        <taxon>Pseudomonadati</taxon>
        <taxon>Pseudomonadota</taxon>
        <taxon>Alphaproteobacteria</taxon>
        <taxon>Hyphomicrobiales</taxon>
        <taxon>Rhizobiaceae</taxon>
        <taxon>Rhizobium/Agrobacterium group</taxon>
        <taxon>Rhizobium</taxon>
    </lineage>
</organism>
<name>A0ABY1XLX2_9HYPH</name>